<dbReference type="AlphaFoldDB" id="A0A401PFX7"/>
<keyword evidence="5" id="KW-0472">Membrane</keyword>
<name>A0A401PFX7_SCYTO</name>
<dbReference type="STRING" id="75743.A0A401PFX7"/>
<keyword evidence="3" id="KW-0812">Transmembrane</keyword>
<dbReference type="PANTHER" id="PTHR11266:SF8">
    <property type="entry name" value="MPV17-LIKE PROTEIN 2"/>
    <property type="match status" value="1"/>
</dbReference>
<evidence type="ECO:0008006" key="9">
    <source>
        <dbReference type="Google" id="ProtNLM"/>
    </source>
</evidence>
<proteinExistence type="inferred from homology"/>
<sequence length="160" mass="17806">MSVPPPYQSFFVRLLGYWKPLFTGKLLFVTNTVSCGALMATGDMIQQTREIWQEPSRVRQWARTGRMFATGCLMGPFGHFWYTALDGRFPGRTTHIVLKKVLLDQLIASPIFGIIYFCGECNISVSSDISVLTVAPSQPPDTTQLQTLSGALIRSVKKAN</sequence>
<comment type="caution">
    <text evidence="7">The sequence shown here is derived from an EMBL/GenBank/DDBJ whole genome shotgun (WGS) entry which is preliminary data.</text>
</comment>
<evidence type="ECO:0000313" key="7">
    <source>
        <dbReference type="EMBL" id="GCB72015.1"/>
    </source>
</evidence>
<evidence type="ECO:0000256" key="5">
    <source>
        <dbReference type="ARBA" id="ARBA00023136"/>
    </source>
</evidence>
<reference evidence="7 8" key="1">
    <citation type="journal article" date="2018" name="Nat. Ecol. Evol.">
        <title>Shark genomes provide insights into elasmobranch evolution and the origin of vertebrates.</title>
        <authorList>
            <person name="Hara Y"/>
            <person name="Yamaguchi K"/>
            <person name="Onimaru K"/>
            <person name="Kadota M"/>
            <person name="Koyanagi M"/>
            <person name="Keeley SD"/>
            <person name="Tatsumi K"/>
            <person name="Tanaka K"/>
            <person name="Motone F"/>
            <person name="Kageyama Y"/>
            <person name="Nozu R"/>
            <person name="Adachi N"/>
            <person name="Nishimura O"/>
            <person name="Nakagawa R"/>
            <person name="Tanegashima C"/>
            <person name="Kiyatake I"/>
            <person name="Matsumoto R"/>
            <person name="Murakumo K"/>
            <person name="Nishida K"/>
            <person name="Terakita A"/>
            <person name="Kuratani S"/>
            <person name="Sato K"/>
            <person name="Hyodo S Kuraku.S."/>
        </authorList>
    </citation>
    <scope>NUCLEOTIDE SEQUENCE [LARGE SCALE GENOMIC DNA]</scope>
</reference>
<dbReference type="Proteomes" id="UP000288216">
    <property type="component" value="Unassembled WGS sequence"/>
</dbReference>
<keyword evidence="4" id="KW-1133">Transmembrane helix</keyword>
<evidence type="ECO:0000256" key="6">
    <source>
        <dbReference type="RuleBase" id="RU363053"/>
    </source>
</evidence>
<dbReference type="OrthoDB" id="10267969at2759"/>
<evidence type="ECO:0000256" key="2">
    <source>
        <dbReference type="ARBA" id="ARBA00006824"/>
    </source>
</evidence>
<evidence type="ECO:0000313" key="8">
    <source>
        <dbReference type="Proteomes" id="UP000288216"/>
    </source>
</evidence>
<accession>A0A401PFX7</accession>
<gene>
    <name evidence="7" type="ORF">scyTo_0009003</name>
</gene>
<organism evidence="7 8">
    <name type="scientific">Scyliorhinus torazame</name>
    <name type="common">Cloudy catshark</name>
    <name type="synonym">Catulus torazame</name>
    <dbReference type="NCBI Taxonomy" id="75743"/>
    <lineage>
        <taxon>Eukaryota</taxon>
        <taxon>Metazoa</taxon>
        <taxon>Chordata</taxon>
        <taxon>Craniata</taxon>
        <taxon>Vertebrata</taxon>
        <taxon>Chondrichthyes</taxon>
        <taxon>Elasmobranchii</taxon>
        <taxon>Galeomorphii</taxon>
        <taxon>Galeoidea</taxon>
        <taxon>Carcharhiniformes</taxon>
        <taxon>Scyliorhinidae</taxon>
        <taxon>Scyliorhinus</taxon>
    </lineage>
</organism>
<protein>
    <recommendedName>
        <fullName evidence="9">Mpv17-like protein 2</fullName>
    </recommendedName>
</protein>
<dbReference type="EMBL" id="BFAA01003568">
    <property type="protein sequence ID" value="GCB72015.1"/>
    <property type="molecule type" value="Genomic_DNA"/>
</dbReference>
<evidence type="ECO:0000256" key="3">
    <source>
        <dbReference type="ARBA" id="ARBA00022692"/>
    </source>
</evidence>
<dbReference type="OMA" id="REIWQEP"/>
<evidence type="ECO:0000256" key="4">
    <source>
        <dbReference type="ARBA" id="ARBA00022989"/>
    </source>
</evidence>
<comment type="subcellular location">
    <subcellularLocation>
        <location evidence="1">Membrane</location>
        <topology evidence="1">Multi-pass membrane protein</topology>
    </subcellularLocation>
</comment>
<comment type="similarity">
    <text evidence="2 6">Belongs to the peroxisomal membrane protein PXMP2/4 family.</text>
</comment>
<dbReference type="GO" id="GO:0016020">
    <property type="term" value="C:membrane"/>
    <property type="evidence" value="ECO:0007669"/>
    <property type="project" value="UniProtKB-SubCell"/>
</dbReference>
<dbReference type="PANTHER" id="PTHR11266">
    <property type="entry name" value="PEROXISOMAL MEMBRANE PROTEIN 2, PXMP2 MPV17"/>
    <property type="match status" value="1"/>
</dbReference>
<evidence type="ECO:0000256" key="1">
    <source>
        <dbReference type="ARBA" id="ARBA00004141"/>
    </source>
</evidence>
<dbReference type="InterPro" id="IPR007248">
    <property type="entry name" value="Mpv17_PMP22"/>
</dbReference>
<dbReference type="GO" id="GO:0061668">
    <property type="term" value="P:mitochondrial ribosome assembly"/>
    <property type="evidence" value="ECO:0007669"/>
    <property type="project" value="TreeGrafter"/>
</dbReference>
<keyword evidence="8" id="KW-1185">Reference proteome</keyword>
<dbReference type="GO" id="GO:0005739">
    <property type="term" value="C:mitochondrion"/>
    <property type="evidence" value="ECO:0007669"/>
    <property type="project" value="TreeGrafter"/>
</dbReference>